<keyword evidence="2" id="KW-1185">Reference proteome</keyword>
<evidence type="ECO:0000313" key="2">
    <source>
        <dbReference type="Proteomes" id="UP000000844"/>
    </source>
</evidence>
<protein>
    <submittedName>
        <fullName evidence="1">Uridine kinase</fullName>
    </submittedName>
</protein>
<dbReference type="STRING" id="446470.Snas_2709"/>
<dbReference type="PANTHER" id="PTHR10285">
    <property type="entry name" value="URIDINE KINASE"/>
    <property type="match status" value="1"/>
</dbReference>
<dbReference type="HOGENOM" id="CLU_090613_0_0_11"/>
<dbReference type="EMBL" id="CP001778">
    <property type="protein sequence ID" value="ADD42385.1"/>
    <property type="molecule type" value="Genomic_DNA"/>
</dbReference>
<name>D3Q7B4_STANL</name>
<dbReference type="RefSeq" id="WP_013017956.1">
    <property type="nucleotide sequence ID" value="NC_013947.1"/>
</dbReference>
<dbReference type="InterPro" id="IPR027417">
    <property type="entry name" value="P-loop_NTPase"/>
</dbReference>
<dbReference type="SUPFAM" id="SSF52540">
    <property type="entry name" value="P-loop containing nucleoside triphosphate hydrolases"/>
    <property type="match status" value="1"/>
</dbReference>
<dbReference type="GO" id="GO:0016301">
    <property type="term" value="F:kinase activity"/>
    <property type="evidence" value="ECO:0007669"/>
    <property type="project" value="UniProtKB-KW"/>
</dbReference>
<keyword evidence="1" id="KW-0418">Kinase</keyword>
<organism evidence="1 2">
    <name type="scientific">Stackebrandtia nassauensis (strain DSM 44728 / CIP 108903 / NRRL B-16338 / NBRC 102104 / LLR-40K-21)</name>
    <dbReference type="NCBI Taxonomy" id="446470"/>
    <lineage>
        <taxon>Bacteria</taxon>
        <taxon>Bacillati</taxon>
        <taxon>Actinomycetota</taxon>
        <taxon>Actinomycetes</taxon>
        <taxon>Glycomycetales</taxon>
        <taxon>Glycomycetaceae</taxon>
        <taxon>Stackebrandtia</taxon>
    </lineage>
</organism>
<dbReference type="KEGG" id="sna:Snas_2709"/>
<sequence length="225" mass="25705">MDGQVARDELIEALARLIARRRRDGVLRVAVDGPDAAGKTTLADELAPRIPAPATVIRAGIDSFHRPRAERLRRGGLSPEGCYHDTFDYDALRRQLLEPLGPNGDRRYRTAVFDHREDRPLDEPLRLAPPGSVLICDGVFLLRPQLRHHWDLRVLLDIDEDEIERRALERDASMMGGADVVRERYRRRYLPAQRLYRAEAAPERFADVLIDNNQPATPRVLAWPK</sequence>
<dbReference type="eggNOG" id="COG0572">
    <property type="taxonomic scope" value="Bacteria"/>
</dbReference>
<dbReference type="Proteomes" id="UP000000844">
    <property type="component" value="Chromosome"/>
</dbReference>
<accession>D3Q7B4</accession>
<reference evidence="1 2" key="1">
    <citation type="journal article" date="2009" name="Stand. Genomic Sci.">
        <title>Complete genome sequence of Stackebrandtia nassauensis type strain (LLR-40K-21).</title>
        <authorList>
            <person name="Munk C."/>
            <person name="Lapidus A."/>
            <person name="Copeland A."/>
            <person name="Jando M."/>
            <person name="Mayilraj S."/>
            <person name="Glavina Del Rio T."/>
            <person name="Nolan M."/>
            <person name="Chen F."/>
            <person name="Lucas S."/>
            <person name="Tice H."/>
            <person name="Cheng J.F."/>
            <person name="Han C."/>
            <person name="Detter J.C."/>
            <person name="Bruce D."/>
            <person name="Goodwin L."/>
            <person name="Chain P."/>
            <person name="Pitluck S."/>
            <person name="Goker M."/>
            <person name="Ovchinikova G."/>
            <person name="Pati A."/>
            <person name="Ivanova N."/>
            <person name="Mavromatis K."/>
            <person name="Chen A."/>
            <person name="Palaniappan K."/>
            <person name="Land M."/>
            <person name="Hauser L."/>
            <person name="Chang Y.J."/>
            <person name="Jeffries C.D."/>
            <person name="Bristow J."/>
            <person name="Eisen J.A."/>
            <person name="Markowitz V."/>
            <person name="Hugenholtz P."/>
            <person name="Kyrpides N.C."/>
            <person name="Klenk H.P."/>
        </authorList>
    </citation>
    <scope>NUCLEOTIDE SEQUENCE [LARGE SCALE GENOMIC DNA]</scope>
    <source>
        <strain evidence="2">DSM 44728 / CIP 108903 / NRRL B-16338 / NBRC 102104 / LLR-40K-21</strain>
    </source>
</reference>
<dbReference type="AlphaFoldDB" id="D3Q7B4"/>
<proteinExistence type="predicted"/>
<gene>
    <name evidence="1" type="ordered locus">Snas_2709</name>
</gene>
<keyword evidence="1" id="KW-0808">Transferase</keyword>
<evidence type="ECO:0000313" key="1">
    <source>
        <dbReference type="EMBL" id="ADD42385.1"/>
    </source>
</evidence>
<dbReference type="Gene3D" id="3.40.50.300">
    <property type="entry name" value="P-loop containing nucleotide triphosphate hydrolases"/>
    <property type="match status" value="1"/>
</dbReference>